<feature type="region of interest" description="Disordered" evidence="2">
    <location>
        <begin position="1408"/>
        <end position="1444"/>
    </location>
</feature>
<dbReference type="PANTHER" id="PTHR11439:SF495">
    <property type="entry name" value="REVERSE TRANSCRIPTASE, RNA-DEPENDENT DNA POLYMERASE-RELATED"/>
    <property type="match status" value="1"/>
</dbReference>
<dbReference type="PANTHER" id="PTHR11439">
    <property type="entry name" value="GAG-POL-RELATED RETROTRANSPOSON"/>
    <property type="match status" value="1"/>
</dbReference>
<feature type="compositionally biased region" description="Basic residues" evidence="2">
    <location>
        <begin position="1606"/>
        <end position="1626"/>
    </location>
</feature>
<accession>A0A6L2N3J5</accession>
<dbReference type="Gene3D" id="4.10.60.10">
    <property type="entry name" value="Zinc finger, CCHC-type"/>
    <property type="match status" value="1"/>
</dbReference>
<dbReference type="GO" id="GO:0003676">
    <property type="term" value="F:nucleic acid binding"/>
    <property type="evidence" value="ECO:0007669"/>
    <property type="project" value="InterPro"/>
</dbReference>
<feature type="compositionally biased region" description="Basic and acidic residues" evidence="2">
    <location>
        <begin position="1627"/>
        <end position="1636"/>
    </location>
</feature>
<feature type="compositionally biased region" description="Basic residues" evidence="2">
    <location>
        <begin position="1340"/>
        <end position="1351"/>
    </location>
</feature>
<feature type="region of interest" description="Disordered" evidence="2">
    <location>
        <begin position="1311"/>
        <end position="1360"/>
    </location>
</feature>
<dbReference type="InterPro" id="IPR043502">
    <property type="entry name" value="DNA/RNA_pol_sf"/>
</dbReference>
<keyword evidence="1" id="KW-0479">Metal-binding</keyword>
<sequence length="2316" mass="258671">MKIEQYLAHTDYALWEVILNGVSIEDANQRFLRSLPSAWSNISLIMRNKPGIDNLNIDDMYNNLKVYEADIKGSSGSSSNSLNVAFVSAESTNSTNELNAAYSVSTATGHSSQAQDDLEEMGLKWQVVMLSMRVKRFYKKTGRKLKFNRKEPVGFDKTKVECFNCHRRGHFARDCRSAKNSGNKKEEATNFALMAFTSNPSSSSSSNSELNEKEVLDVKKEEVTETVFDNRSSDEENSLANDRFKKGEGYHAVPPPLTRNYMPPKSNLSFVGLDDSIYEFKISKTVTSLTKNEKDTPETSTTCVEKPKEDRSSDPLIQDWDTDSESDNVFRPEHIPAKTDFVKAVFTRSGRIPISAAKTKVAASTSAAKPVNIAGSKQSVHFSKSRSTSHKSHSPIRRSFYNATTHSRRNSTERVNTAGSKAVSVVKENRVTAVKTSTGCVWRPRVNDIDQISKDNRWIYTCVDYGHPQQALKNKGIVDSGCSRHMIENKAYLADYQVISDGGFVAFGSSRGKITSKASIDESNLWHRRLGYVNFKTMNKLVKGNLVRGLPSKIFENNHTCVACQKGNSTKPHAEAVNTACYVLNRALVTKSQNKTPYELLNGRTPRIDFMRPFGYPVTILNTLDPLGKFEGKADEGFLVGYSVTSKAFRVFNTKLEKLKRIGTLVSAGNQSDKNAGPQDSNGNAGTQDNVDVGKEVSDQHYIMLPLWSSISSTFKSLNDKAADDKPKDDTDSKTVEESVNKEDQDYRDELDRLMGQEKEASKAADALRKEFELGCMDQRGATKAGSTNSFNTVSNLVNVASTLGTFSAGGPSSPHPDALIPANTLLHVDQDDSQILDLEDTAELKKAAFNNMDSSIVVNPIPTHRMHIDHPKDQILGYPKSAVQTRGMAKKTSGAHALLEPKKVAQALDDESWVEAMQEELLQFSLLKVWRLVDLTYGKTAIKTKWVYRNKKDKRGIVVRNKARLVAQGHRHEEETDYDEVFAPVAKIAAIKIFLAFASFMGFIVYQVDVKSAFLYGTIEDEVYVSQPPGFIDPLFPNKVYKVYVDDIIFGSTKMSLCDEFEALMHKRLSMSSMKELTFFLGLQVKQSEEGIFISQDKYVAEILKKFDFSSVKTDSTPIETQKPLVKDEEAADADVYLYRSMIGSLMYLTASRPDIMFEVCACSRFQVNPKLSHLHAVKRIFRYLKGQPKLGLWYPRDSLFDLEAYSDSDYAGANLDKKFITREYVVTTNCCGQVKEYQEKDKIESKPDKNGKREGSGSGPGRQETIGGVMAQIRSEGALIQSIDPPLSTGYTVRSGENRMKHDIELMDHVPQTPHDSPLSGGHTPRSDEGFHSFRAGSSKRHSFGRRKVSKQERKNLKSQQMFQDIDDVLDEDMKNQKAKEKTIAFKDADDSARPIRSITTLQPLPTIDLKDKENGSRPNISDARPKVNTAEPKTPPTTTTLFDDEDVTIADTLVKMKNQKAKEKIIAFKDADDSARPIRSITTLQPLPTIDLKHKDLNEKAITERERQEEASKAALGKMYDEVQAQIDVDHELAVRLTLEEQEKYIVEERSKLLAKIFERRKKRLAKERTEAIRSKPPIKTQLRNLMMTYLKHTGSEEDEKRIGRRKKRATCSSLKHKSPKKQKVNDQESKDNDIEHRKCLKVVPDDDKAIDYKTLDVKSPIVDCESQLLGTNEADDVHVYKLTRLYGSYRHFLTFSRMLEVLDRQDVLDLHKIIMERFLANDPEGFFLIDRWAILDAMVWRHPDTAIDDPRPAASSFSMADVRQLSAHVIKPRDMPEGVLVLSGLSHVWKSRVCDLVLQGADGNVMGIHDFLCLPEWTGAQVQEEPYLDIRPTLQRFPFYCTPHAMADASTSGATSSHVTKRTRSAFAESSGSTTRPSLFVGDSYDESDGDDDACVKIPLVTPLHSASLPQETMVGALLLLMLKVLTPEGKGIMANDGAAPSVGVSRPRPSFGPVPSFRDVPGDVIRADFFLFLLVHIMPRILKMALLRIESLLMRTLSEDQLIAKISVLHCMMMSHGGELLARYRGFLQSYHEYVQSADSRLKGYEEKVAGAAGLELQVSTLKKQVLGLNDKLASSDDSFSKSKAKGKERKKNIKSLTKSLDNLHAEVARLSSALNQPIVQGELLSLVASAGFERGLSMRWSKDEFATVLKKMVNFMPGAQDRLAEASPFLKNWLIRPTPPSRDARVSPPTTKELNVTPASKSLELPANVDLTTFVVTYEHNKEMVNAEVDGYDLKMTELVEVGSRCASFGPNDVVVAFSAGEKGDGLVPSYAAGEGRVVRRRTLVAPSLGQTDCRYVVVHPVDLESCHPP</sequence>
<dbReference type="SUPFAM" id="SSF56672">
    <property type="entry name" value="DNA/RNA polymerases"/>
    <property type="match status" value="1"/>
</dbReference>
<comment type="caution">
    <text evidence="4">The sequence shown here is derived from an EMBL/GenBank/DDBJ whole genome shotgun (WGS) entry which is preliminary data.</text>
</comment>
<dbReference type="InterPro" id="IPR025724">
    <property type="entry name" value="GAG-pre-integrase_dom"/>
</dbReference>
<organism evidence="4">
    <name type="scientific">Tanacetum cinerariifolium</name>
    <name type="common">Dalmatian daisy</name>
    <name type="synonym">Chrysanthemum cinerariifolium</name>
    <dbReference type="NCBI Taxonomy" id="118510"/>
    <lineage>
        <taxon>Eukaryota</taxon>
        <taxon>Viridiplantae</taxon>
        <taxon>Streptophyta</taxon>
        <taxon>Embryophyta</taxon>
        <taxon>Tracheophyta</taxon>
        <taxon>Spermatophyta</taxon>
        <taxon>Magnoliopsida</taxon>
        <taxon>eudicotyledons</taxon>
        <taxon>Gunneridae</taxon>
        <taxon>Pentapetalae</taxon>
        <taxon>asterids</taxon>
        <taxon>campanulids</taxon>
        <taxon>Asterales</taxon>
        <taxon>Asteraceae</taxon>
        <taxon>Asteroideae</taxon>
        <taxon>Anthemideae</taxon>
        <taxon>Anthemidinae</taxon>
        <taxon>Tanacetum</taxon>
    </lineage>
</organism>
<name>A0A6L2N3J5_TANCI</name>
<keyword evidence="1" id="KW-0863">Zinc-finger</keyword>
<dbReference type="InterPro" id="IPR001878">
    <property type="entry name" value="Znf_CCHC"/>
</dbReference>
<dbReference type="PROSITE" id="PS50158">
    <property type="entry name" value="ZF_CCHC"/>
    <property type="match status" value="1"/>
</dbReference>
<feature type="compositionally biased region" description="Polar residues" evidence="2">
    <location>
        <begin position="1872"/>
        <end position="1881"/>
    </location>
</feature>
<feature type="region of interest" description="Disordered" evidence="2">
    <location>
        <begin position="1240"/>
        <end position="1267"/>
    </location>
</feature>
<dbReference type="GO" id="GO:0008270">
    <property type="term" value="F:zinc ion binding"/>
    <property type="evidence" value="ECO:0007669"/>
    <property type="project" value="UniProtKB-KW"/>
</dbReference>
<dbReference type="Pfam" id="PF13976">
    <property type="entry name" value="gag_pre-integrs"/>
    <property type="match status" value="1"/>
</dbReference>
<gene>
    <name evidence="4" type="ORF">Tci_052661</name>
</gene>
<feature type="region of interest" description="Disordered" evidence="2">
    <location>
        <begin position="288"/>
        <end position="329"/>
    </location>
</feature>
<evidence type="ECO:0000259" key="3">
    <source>
        <dbReference type="PROSITE" id="PS50158"/>
    </source>
</evidence>
<dbReference type="SUPFAM" id="SSF57756">
    <property type="entry name" value="Retrovirus zinc finger-like domains"/>
    <property type="match status" value="1"/>
</dbReference>
<dbReference type="Pfam" id="PF07727">
    <property type="entry name" value="RVT_2"/>
    <property type="match status" value="1"/>
</dbReference>
<feature type="region of interest" description="Disordered" evidence="2">
    <location>
        <begin position="668"/>
        <end position="691"/>
    </location>
</feature>
<keyword evidence="1" id="KW-0862">Zinc</keyword>
<feature type="compositionally biased region" description="Polar residues" evidence="2">
    <location>
        <begin position="668"/>
        <end position="690"/>
    </location>
</feature>
<evidence type="ECO:0000313" key="4">
    <source>
        <dbReference type="EMBL" id="GEU80683.1"/>
    </source>
</evidence>
<protein>
    <submittedName>
        <fullName evidence="4">Ribonuclease H-like domain-containing protein</fullName>
    </submittedName>
</protein>
<feature type="region of interest" description="Disordered" evidence="2">
    <location>
        <begin position="377"/>
        <end position="420"/>
    </location>
</feature>
<feature type="region of interest" description="Disordered" evidence="2">
    <location>
        <begin position="1597"/>
        <end position="1636"/>
    </location>
</feature>
<evidence type="ECO:0000256" key="1">
    <source>
        <dbReference type="PROSITE-ProRule" id="PRU00047"/>
    </source>
</evidence>
<dbReference type="EMBL" id="BKCJ010008124">
    <property type="protein sequence ID" value="GEU80683.1"/>
    <property type="molecule type" value="Genomic_DNA"/>
</dbReference>
<dbReference type="InterPro" id="IPR036875">
    <property type="entry name" value="Znf_CCHC_sf"/>
</dbReference>
<reference evidence="4" key="1">
    <citation type="journal article" date="2019" name="Sci. Rep.">
        <title>Draft genome of Tanacetum cinerariifolium, the natural source of mosquito coil.</title>
        <authorList>
            <person name="Yamashiro T."/>
            <person name="Shiraishi A."/>
            <person name="Satake H."/>
            <person name="Nakayama K."/>
        </authorList>
    </citation>
    <scope>NUCLEOTIDE SEQUENCE</scope>
</reference>
<evidence type="ECO:0000256" key="2">
    <source>
        <dbReference type="SAM" id="MobiDB-lite"/>
    </source>
</evidence>
<dbReference type="SMART" id="SM00343">
    <property type="entry name" value="ZnF_C2HC"/>
    <property type="match status" value="1"/>
</dbReference>
<feature type="region of interest" description="Disordered" evidence="2">
    <location>
        <begin position="1855"/>
        <end position="1887"/>
    </location>
</feature>
<feature type="domain" description="CCHC-type" evidence="3">
    <location>
        <begin position="162"/>
        <end position="177"/>
    </location>
</feature>
<feature type="region of interest" description="Disordered" evidence="2">
    <location>
        <begin position="719"/>
        <end position="746"/>
    </location>
</feature>
<dbReference type="InterPro" id="IPR013103">
    <property type="entry name" value="RVT_2"/>
</dbReference>
<proteinExistence type="predicted"/>
<feature type="compositionally biased region" description="Basic residues" evidence="2">
    <location>
        <begin position="383"/>
        <end position="396"/>
    </location>
</feature>
<feature type="compositionally biased region" description="Basic and acidic residues" evidence="2">
    <location>
        <begin position="1240"/>
        <end position="1257"/>
    </location>
</feature>